<reference evidence="3" key="1">
    <citation type="journal article" date="2013" name="Nature">
        <title>Pan genome of the phytoplankton Emiliania underpins its global distribution.</title>
        <authorList>
            <person name="Read B.A."/>
            <person name="Kegel J."/>
            <person name="Klute M.J."/>
            <person name="Kuo A."/>
            <person name="Lefebvre S.C."/>
            <person name="Maumus F."/>
            <person name="Mayer C."/>
            <person name="Miller J."/>
            <person name="Monier A."/>
            <person name="Salamov A."/>
            <person name="Young J."/>
            <person name="Aguilar M."/>
            <person name="Claverie J.M."/>
            <person name="Frickenhaus S."/>
            <person name="Gonzalez K."/>
            <person name="Herman E.K."/>
            <person name="Lin Y.C."/>
            <person name="Napier J."/>
            <person name="Ogata H."/>
            <person name="Sarno A.F."/>
            <person name="Shmutz J."/>
            <person name="Schroeder D."/>
            <person name="de Vargas C."/>
            <person name="Verret F."/>
            <person name="von Dassow P."/>
            <person name="Valentin K."/>
            <person name="Van de Peer Y."/>
            <person name="Wheeler G."/>
            <person name="Dacks J.B."/>
            <person name="Delwiche C.F."/>
            <person name="Dyhrman S.T."/>
            <person name="Glockner G."/>
            <person name="John U."/>
            <person name="Richards T."/>
            <person name="Worden A.Z."/>
            <person name="Zhang X."/>
            <person name="Grigoriev I.V."/>
            <person name="Allen A.E."/>
            <person name="Bidle K."/>
            <person name="Borodovsky M."/>
            <person name="Bowler C."/>
            <person name="Brownlee C."/>
            <person name="Cock J.M."/>
            <person name="Elias M."/>
            <person name="Gladyshev V.N."/>
            <person name="Groth M."/>
            <person name="Guda C."/>
            <person name="Hadaegh A."/>
            <person name="Iglesias-Rodriguez M.D."/>
            <person name="Jenkins J."/>
            <person name="Jones B.M."/>
            <person name="Lawson T."/>
            <person name="Leese F."/>
            <person name="Lindquist E."/>
            <person name="Lobanov A."/>
            <person name="Lomsadze A."/>
            <person name="Malik S.B."/>
            <person name="Marsh M.E."/>
            <person name="Mackinder L."/>
            <person name="Mock T."/>
            <person name="Mueller-Roeber B."/>
            <person name="Pagarete A."/>
            <person name="Parker M."/>
            <person name="Probert I."/>
            <person name="Quesneville H."/>
            <person name="Raines C."/>
            <person name="Rensing S.A."/>
            <person name="Riano-Pachon D.M."/>
            <person name="Richier S."/>
            <person name="Rokitta S."/>
            <person name="Shiraiwa Y."/>
            <person name="Soanes D.M."/>
            <person name="van der Giezen M."/>
            <person name="Wahlund T.M."/>
            <person name="Williams B."/>
            <person name="Wilson W."/>
            <person name="Wolfe G."/>
            <person name="Wurch L.L."/>
        </authorList>
    </citation>
    <scope>NUCLEOTIDE SEQUENCE</scope>
</reference>
<dbReference type="KEGG" id="ehx:EMIHUDRAFT_456499"/>
<evidence type="ECO:0000313" key="2">
    <source>
        <dbReference type="EnsemblProtists" id="EOD30607"/>
    </source>
</evidence>
<dbReference type="Pfam" id="PF00650">
    <property type="entry name" value="CRAL_TRIO"/>
    <property type="match status" value="1"/>
</dbReference>
<name>A0A0D3K4C2_EMIH1</name>
<sequence>MDSAGLSRWPEVLMLAQVVLLYLLTTQLAKIQSQLKLVLTSAAVASVPAAAGGEVQPQQSPRPSASSVGVKLARKPTLDNLLPDESYIQHQAYTREVARLYNAANSKAKGRRLYKVVYVLDLRGMGVAHLNKRLLSLIKEVNELFGWYYPETVYQFYIINVPLVFRTGWSIIKPWIHPITAAKFAVLGGDWGKRLDQAGISLTGGDLPRRLPSWMAEAERLLERETLETLSLGYMPHDDLASLGIQAPG</sequence>
<dbReference type="CDD" id="cd00170">
    <property type="entry name" value="SEC14"/>
    <property type="match status" value="1"/>
</dbReference>
<dbReference type="InterPro" id="IPR051026">
    <property type="entry name" value="PI/PC_transfer"/>
</dbReference>
<dbReference type="GeneID" id="17275880"/>
<dbReference type="InterPro" id="IPR001251">
    <property type="entry name" value="CRAL-TRIO_dom"/>
</dbReference>
<dbReference type="PANTHER" id="PTHR45657">
    <property type="entry name" value="CRAL-TRIO DOMAIN-CONTAINING PROTEIN YKL091C-RELATED"/>
    <property type="match status" value="1"/>
</dbReference>
<evidence type="ECO:0000313" key="3">
    <source>
        <dbReference type="Proteomes" id="UP000013827"/>
    </source>
</evidence>
<dbReference type="SMART" id="SM00516">
    <property type="entry name" value="SEC14"/>
    <property type="match status" value="1"/>
</dbReference>
<accession>A0A0D3K4C2</accession>
<protein>
    <recommendedName>
        <fullName evidence="1">CRAL-TRIO domain-containing protein</fullName>
    </recommendedName>
</protein>
<dbReference type="PANTHER" id="PTHR45657:SF1">
    <property type="entry name" value="CRAL-TRIO DOMAIN-CONTAINING PROTEIN YKL091C-RELATED"/>
    <property type="match status" value="1"/>
</dbReference>
<proteinExistence type="predicted"/>
<dbReference type="HOGENOM" id="CLU_064613_0_0_1"/>
<dbReference type="EnsemblProtists" id="EOD30607">
    <property type="protein sequence ID" value="EOD30607"/>
    <property type="gene ID" value="EMIHUDRAFT_456499"/>
</dbReference>
<feature type="domain" description="CRAL-TRIO" evidence="1">
    <location>
        <begin position="85"/>
        <end position="239"/>
    </location>
</feature>
<dbReference type="Proteomes" id="UP000013827">
    <property type="component" value="Unassembled WGS sequence"/>
</dbReference>
<dbReference type="eggNOG" id="KOG1471">
    <property type="taxonomic scope" value="Eukaryota"/>
</dbReference>
<dbReference type="PROSITE" id="PS50191">
    <property type="entry name" value="CRAL_TRIO"/>
    <property type="match status" value="1"/>
</dbReference>
<dbReference type="RefSeq" id="XP_005783036.1">
    <property type="nucleotide sequence ID" value="XM_005782979.1"/>
</dbReference>
<evidence type="ECO:0000259" key="1">
    <source>
        <dbReference type="PROSITE" id="PS50191"/>
    </source>
</evidence>
<dbReference type="InterPro" id="IPR036865">
    <property type="entry name" value="CRAL-TRIO_dom_sf"/>
</dbReference>
<reference evidence="2" key="2">
    <citation type="submission" date="2024-10" db="UniProtKB">
        <authorList>
            <consortium name="EnsemblProtists"/>
        </authorList>
    </citation>
    <scope>IDENTIFICATION</scope>
</reference>
<keyword evidence="3" id="KW-1185">Reference proteome</keyword>
<dbReference type="AlphaFoldDB" id="A0A0D3K4C2"/>
<organism evidence="2 3">
    <name type="scientific">Emiliania huxleyi (strain CCMP1516)</name>
    <dbReference type="NCBI Taxonomy" id="280463"/>
    <lineage>
        <taxon>Eukaryota</taxon>
        <taxon>Haptista</taxon>
        <taxon>Haptophyta</taxon>
        <taxon>Prymnesiophyceae</taxon>
        <taxon>Isochrysidales</taxon>
        <taxon>Noelaerhabdaceae</taxon>
        <taxon>Emiliania</taxon>
    </lineage>
</organism>
<dbReference type="Gene3D" id="3.40.525.10">
    <property type="entry name" value="CRAL-TRIO lipid binding domain"/>
    <property type="match status" value="1"/>
</dbReference>
<dbReference type="PaxDb" id="2903-EOD30607"/>
<dbReference type="SUPFAM" id="SSF52087">
    <property type="entry name" value="CRAL/TRIO domain"/>
    <property type="match status" value="1"/>
</dbReference>